<protein>
    <submittedName>
        <fullName evidence="1">Uncharacterized protein</fullName>
    </submittedName>
</protein>
<evidence type="ECO:0000313" key="1">
    <source>
        <dbReference type="EMBL" id="KAK9765795.1"/>
    </source>
</evidence>
<comment type="caution">
    <text evidence="1">The sequence shown here is derived from an EMBL/GenBank/DDBJ whole genome shotgun (WGS) entry which is preliminary data.</text>
</comment>
<reference evidence="1 2" key="1">
    <citation type="submission" date="2023-04" db="EMBL/GenBank/DDBJ databases">
        <title>Genome of Basidiobolus ranarum AG-B5.</title>
        <authorList>
            <person name="Stajich J.E."/>
            <person name="Carter-House D."/>
            <person name="Gryganskyi A."/>
        </authorList>
    </citation>
    <scope>NUCLEOTIDE SEQUENCE [LARGE SCALE GENOMIC DNA]</scope>
    <source>
        <strain evidence="1 2">AG-B5</strain>
    </source>
</reference>
<dbReference type="EMBL" id="JASJQH010000224">
    <property type="protein sequence ID" value="KAK9765795.1"/>
    <property type="molecule type" value="Genomic_DNA"/>
</dbReference>
<accession>A0ABR2WW85</accession>
<name>A0ABR2WW85_9FUNG</name>
<dbReference type="Proteomes" id="UP001479436">
    <property type="component" value="Unassembled WGS sequence"/>
</dbReference>
<gene>
    <name evidence="1" type="ORF">K7432_005582</name>
</gene>
<proteinExistence type="predicted"/>
<keyword evidence="2" id="KW-1185">Reference proteome</keyword>
<evidence type="ECO:0000313" key="2">
    <source>
        <dbReference type="Proteomes" id="UP001479436"/>
    </source>
</evidence>
<sequence>MLTWISQVLRRTANNTTPTSKTAALAATTLAKPTSAYSSIDDKQEVVDTLLIL</sequence>
<organism evidence="1 2">
    <name type="scientific">Basidiobolus ranarum</name>
    <dbReference type="NCBI Taxonomy" id="34480"/>
    <lineage>
        <taxon>Eukaryota</taxon>
        <taxon>Fungi</taxon>
        <taxon>Fungi incertae sedis</taxon>
        <taxon>Zoopagomycota</taxon>
        <taxon>Entomophthoromycotina</taxon>
        <taxon>Basidiobolomycetes</taxon>
        <taxon>Basidiobolales</taxon>
        <taxon>Basidiobolaceae</taxon>
        <taxon>Basidiobolus</taxon>
    </lineage>
</organism>